<evidence type="ECO:0000313" key="2">
    <source>
        <dbReference type="EMBL" id="SEN73168.1"/>
    </source>
</evidence>
<dbReference type="AlphaFoldDB" id="A0A1H8IZL8"/>
<name>A0A1H8IZL8_9ACTN</name>
<protein>
    <submittedName>
        <fullName evidence="2">Uncharacterized protein</fullName>
    </submittedName>
</protein>
<keyword evidence="3" id="KW-1185">Reference proteome</keyword>
<keyword evidence="1" id="KW-0472">Membrane</keyword>
<dbReference type="RefSeq" id="WP_055509331.1">
    <property type="nucleotide sequence ID" value="NZ_BBZG01000006.1"/>
</dbReference>
<feature type="transmembrane region" description="Helical" evidence="1">
    <location>
        <begin position="6"/>
        <end position="24"/>
    </location>
</feature>
<gene>
    <name evidence="2" type="ORF">SAMN05660976_08186</name>
</gene>
<accession>A0A1H8IZL8</accession>
<sequence length="132" mass="13748">MAVAALVLWILTALGGFYMLSVWISRGGPRSGQSRLPAPVAFGHLLLAAAGLILWILYLAFDADLLAWIALALLVVVALLGFSMLARWIPVHRAGATSTAPERSIPVAVVAGHGVLAVATLILVLLTNVTGS</sequence>
<proteinExistence type="predicted"/>
<organism evidence="2 3">
    <name type="scientific">Nonomuraea pusilla</name>
    <dbReference type="NCBI Taxonomy" id="46177"/>
    <lineage>
        <taxon>Bacteria</taxon>
        <taxon>Bacillati</taxon>
        <taxon>Actinomycetota</taxon>
        <taxon>Actinomycetes</taxon>
        <taxon>Streptosporangiales</taxon>
        <taxon>Streptosporangiaceae</taxon>
        <taxon>Nonomuraea</taxon>
    </lineage>
</organism>
<keyword evidence="1" id="KW-0812">Transmembrane</keyword>
<feature type="transmembrane region" description="Helical" evidence="1">
    <location>
        <begin position="107"/>
        <end position="126"/>
    </location>
</feature>
<dbReference type="Proteomes" id="UP000198953">
    <property type="component" value="Unassembled WGS sequence"/>
</dbReference>
<dbReference type="EMBL" id="FOBF01000034">
    <property type="protein sequence ID" value="SEN73168.1"/>
    <property type="molecule type" value="Genomic_DNA"/>
</dbReference>
<dbReference type="OrthoDB" id="4559777at2"/>
<evidence type="ECO:0000256" key="1">
    <source>
        <dbReference type="SAM" id="Phobius"/>
    </source>
</evidence>
<feature type="transmembrane region" description="Helical" evidence="1">
    <location>
        <begin position="65"/>
        <end position="86"/>
    </location>
</feature>
<feature type="transmembrane region" description="Helical" evidence="1">
    <location>
        <begin position="36"/>
        <end position="59"/>
    </location>
</feature>
<reference evidence="2 3" key="1">
    <citation type="submission" date="2016-10" db="EMBL/GenBank/DDBJ databases">
        <authorList>
            <person name="de Groot N.N."/>
        </authorList>
    </citation>
    <scope>NUCLEOTIDE SEQUENCE [LARGE SCALE GENOMIC DNA]</scope>
    <source>
        <strain evidence="2 3">DSM 43357</strain>
    </source>
</reference>
<evidence type="ECO:0000313" key="3">
    <source>
        <dbReference type="Proteomes" id="UP000198953"/>
    </source>
</evidence>
<keyword evidence="1" id="KW-1133">Transmembrane helix</keyword>
<dbReference type="STRING" id="46177.SAMN05660976_08186"/>